<dbReference type="Pfam" id="PF16242">
    <property type="entry name" value="Pyrid_ox_like"/>
    <property type="match status" value="1"/>
</dbReference>
<dbReference type="EMBL" id="CP034235">
    <property type="protein sequence ID" value="QGR00258.1"/>
    <property type="molecule type" value="Genomic_DNA"/>
</dbReference>
<dbReference type="SUPFAM" id="SSF50475">
    <property type="entry name" value="FMN-binding split barrel"/>
    <property type="match status" value="1"/>
</dbReference>
<protein>
    <submittedName>
        <fullName evidence="2">Pyridoxamine 5'-phosphate oxidase</fullName>
    </submittedName>
</protein>
<organism evidence="2 3">
    <name type="scientific">Paenibacillus psychroresistens</name>
    <dbReference type="NCBI Taxonomy" id="1778678"/>
    <lineage>
        <taxon>Bacteria</taxon>
        <taxon>Bacillati</taxon>
        <taxon>Bacillota</taxon>
        <taxon>Bacilli</taxon>
        <taxon>Bacillales</taxon>
        <taxon>Paenibacillaceae</taxon>
        <taxon>Paenibacillus</taxon>
    </lineage>
</organism>
<dbReference type="AlphaFoldDB" id="A0A6B8RWH2"/>
<dbReference type="InterPro" id="IPR052917">
    <property type="entry name" value="Stress-Dev_Protein"/>
</dbReference>
<accession>A0A6B8RWH2</accession>
<dbReference type="PANTHER" id="PTHR34818:SF1">
    <property type="entry name" value="PROTEIN BLI-3"/>
    <property type="match status" value="1"/>
</dbReference>
<feature type="domain" description="General stress protein FMN-binding split barrel" evidence="1">
    <location>
        <begin position="2"/>
        <end position="123"/>
    </location>
</feature>
<dbReference type="InterPro" id="IPR012349">
    <property type="entry name" value="Split_barrel_FMN-bd"/>
</dbReference>
<name>A0A6B8RWH2_9BACL</name>
<dbReference type="OrthoDB" id="1954371at2"/>
<gene>
    <name evidence="2" type="ORF">EHS13_26740</name>
</gene>
<proteinExistence type="predicted"/>
<dbReference type="Gene3D" id="2.30.110.10">
    <property type="entry name" value="Electron Transport, Fmn-binding Protein, Chain A"/>
    <property type="match status" value="1"/>
</dbReference>
<reference evidence="3" key="1">
    <citation type="submission" date="2018-11" db="EMBL/GenBank/DDBJ databases">
        <title>Complete genome sequence of Paenibacillus sp. ML311-T8.</title>
        <authorList>
            <person name="Nam Y.-D."/>
            <person name="Kang J."/>
            <person name="Chung W.-H."/>
            <person name="Park Y.S."/>
        </authorList>
    </citation>
    <scope>NUCLEOTIDE SEQUENCE [LARGE SCALE GENOMIC DNA]</scope>
    <source>
        <strain evidence="3">ML311-T8</strain>
    </source>
</reference>
<dbReference type="InterPro" id="IPR038725">
    <property type="entry name" value="YdaG_split_barrel_FMN-bd"/>
</dbReference>
<sequence>MQQIMALVEDTVAIVVNSIDDQGYPNSKAMFKMEHDGLQTFLFSTNTSSMRVQQFLANPKSSLYFKGQNRGLMVVGKMEVCLDQLNRERLWFEGAEKYYPLGVNDPDYCVLKFTSETGNYYFNLQKHVFEL</sequence>
<evidence type="ECO:0000259" key="1">
    <source>
        <dbReference type="Pfam" id="PF16242"/>
    </source>
</evidence>
<dbReference type="Proteomes" id="UP000426246">
    <property type="component" value="Chromosome"/>
</dbReference>
<dbReference type="KEGG" id="ppsc:EHS13_26740"/>
<keyword evidence="3" id="KW-1185">Reference proteome</keyword>
<evidence type="ECO:0000313" key="3">
    <source>
        <dbReference type="Proteomes" id="UP000426246"/>
    </source>
</evidence>
<evidence type="ECO:0000313" key="2">
    <source>
        <dbReference type="EMBL" id="QGR00258.1"/>
    </source>
</evidence>
<dbReference type="PANTHER" id="PTHR34818">
    <property type="entry name" value="PROTEIN BLI-3"/>
    <property type="match status" value="1"/>
</dbReference>